<feature type="DNA-binding region" description="H-T-H motif" evidence="4">
    <location>
        <begin position="49"/>
        <end position="68"/>
    </location>
</feature>
<sequence>MNRRYLGRVSSPDTDVPPLRGRAREAQSNDEAILLAAHDVFSEYGWGAPMAEVAARAHTGVASIYRRYPSKTELVNAIRELTLEQICVRAEECVAEARAAHPGISAVALFLRRHILSATAPMGVTFGRYVETTPQIDELGERLHAALLDIVAVDHELGLIPRHYGPADVMLTITHLRPSLAVAPERAIEIHLRELDYVLHGLRAVAAQNTPVSGEPSNWQEWLRLNSTNGGMASERAAD</sequence>
<dbReference type="InterPro" id="IPR001647">
    <property type="entry name" value="HTH_TetR"/>
</dbReference>
<dbReference type="AlphaFoldDB" id="A0A4R6S594"/>
<gene>
    <name evidence="7" type="ORF">EDF62_0732</name>
</gene>
<dbReference type="InterPro" id="IPR009057">
    <property type="entry name" value="Homeodomain-like_sf"/>
</dbReference>
<proteinExistence type="predicted"/>
<evidence type="ECO:0000313" key="8">
    <source>
        <dbReference type="Proteomes" id="UP000295601"/>
    </source>
</evidence>
<evidence type="ECO:0000259" key="6">
    <source>
        <dbReference type="PROSITE" id="PS50977"/>
    </source>
</evidence>
<dbReference type="SUPFAM" id="SSF46689">
    <property type="entry name" value="Homeodomain-like"/>
    <property type="match status" value="1"/>
</dbReference>
<feature type="region of interest" description="Disordered" evidence="5">
    <location>
        <begin position="1"/>
        <end position="21"/>
    </location>
</feature>
<dbReference type="GO" id="GO:0003700">
    <property type="term" value="F:DNA-binding transcription factor activity"/>
    <property type="evidence" value="ECO:0007669"/>
    <property type="project" value="TreeGrafter"/>
</dbReference>
<keyword evidence="3" id="KW-0804">Transcription</keyword>
<dbReference type="Gene3D" id="1.10.357.10">
    <property type="entry name" value="Tetracycline Repressor, domain 2"/>
    <property type="match status" value="1"/>
</dbReference>
<feature type="domain" description="HTH tetR-type" evidence="6">
    <location>
        <begin position="27"/>
        <end position="86"/>
    </location>
</feature>
<dbReference type="GO" id="GO:0000976">
    <property type="term" value="F:transcription cis-regulatory region binding"/>
    <property type="evidence" value="ECO:0007669"/>
    <property type="project" value="TreeGrafter"/>
</dbReference>
<organism evidence="7 8">
    <name type="scientific">Leucobacter luti</name>
    <dbReference type="NCBI Taxonomy" id="340320"/>
    <lineage>
        <taxon>Bacteria</taxon>
        <taxon>Bacillati</taxon>
        <taxon>Actinomycetota</taxon>
        <taxon>Actinomycetes</taxon>
        <taxon>Micrococcales</taxon>
        <taxon>Microbacteriaceae</taxon>
        <taxon>Leucobacter</taxon>
    </lineage>
</organism>
<evidence type="ECO:0000256" key="2">
    <source>
        <dbReference type="ARBA" id="ARBA00023125"/>
    </source>
</evidence>
<dbReference type="Proteomes" id="UP000295601">
    <property type="component" value="Unassembled WGS sequence"/>
</dbReference>
<dbReference type="PANTHER" id="PTHR30055">
    <property type="entry name" value="HTH-TYPE TRANSCRIPTIONAL REGULATOR RUTR"/>
    <property type="match status" value="1"/>
</dbReference>
<evidence type="ECO:0000256" key="4">
    <source>
        <dbReference type="PROSITE-ProRule" id="PRU00335"/>
    </source>
</evidence>
<reference evidence="7 8" key="1">
    <citation type="submission" date="2019-03" db="EMBL/GenBank/DDBJ databases">
        <title>Genomic analyses of the natural microbiome of Caenorhabditis elegans.</title>
        <authorList>
            <person name="Samuel B."/>
        </authorList>
    </citation>
    <scope>NUCLEOTIDE SEQUENCE [LARGE SCALE GENOMIC DNA]</scope>
    <source>
        <strain evidence="7 8">JUb18</strain>
    </source>
</reference>
<evidence type="ECO:0000313" key="7">
    <source>
        <dbReference type="EMBL" id="TDP94317.1"/>
    </source>
</evidence>
<keyword evidence="8" id="KW-1185">Reference proteome</keyword>
<dbReference type="PROSITE" id="PS50977">
    <property type="entry name" value="HTH_TETR_2"/>
    <property type="match status" value="1"/>
</dbReference>
<evidence type="ECO:0000256" key="3">
    <source>
        <dbReference type="ARBA" id="ARBA00023163"/>
    </source>
</evidence>
<name>A0A4R6S594_9MICO</name>
<accession>A0A4R6S594</accession>
<dbReference type="OrthoDB" id="3192968at2"/>
<evidence type="ECO:0000256" key="5">
    <source>
        <dbReference type="SAM" id="MobiDB-lite"/>
    </source>
</evidence>
<dbReference type="PANTHER" id="PTHR30055:SF234">
    <property type="entry name" value="HTH-TYPE TRANSCRIPTIONAL REGULATOR BETI"/>
    <property type="match status" value="1"/>
</dbReference>
<protein>
    <submittedName>
        <fullName evidence="7">TetR family transcriptional regulator</fullName>
    </submittedName>
</protein>
<keyword evidence="2 4" id="KW-0238">DNA-binding</keyword>
<dbReference type="InterPro" id="IPR050109">
    <property type="entry name" value="HTH-type_TetR-like_transc_reg"/>
</dbReference>
<keyword evidence="1" id="KW-0805">Transcription regulation</keyword>
<dbReference type="Pfam" id="PF00440">
    <property type="entry name" value="TetR_N"/>
    <property type="match status" value="1"/>
</dbReference>
<dbReference type="EMBL" id="SNYA01000002">
    <property type="protein sequence ID" value="TDP94317.1"/>
    <property type="molecule type" value="Genomic_DNA"/>
</dbReference>
<comment type="caution">
    <text evidence="7">The sequence shown here is derived from an EMBL/GenBank/DDBJ whole genome shotgun (WGS) entry which is preliminary data.</text>
</comment>
<evidence type="ECO:0000256" key="1">
    <source>
        <dbReference type="ARBA" id="ARBA00023015"/>
    </source>
</evidence>